<protein>
    <submittedName>
        <fullName evidence="1">Uncharacterized ferritin-like protein (DUF455 family)</fullName>
    </submittedName>
</protein>
<keyword evidence="2" id="KW-1185">Reference proteome</keyword>
<dbReference type="InterPro" id="IPR007402">
    <property type="entry name" value="DUF455"/>
</dbReference>
<dbReference type="InterPro" id="IPR009078">
    <property type="entry name" value="Ferritin-like_SF"/>
</dbReference>
<accession>A0A7W6FQ84</accession>
<evidence type="ECO:0000313" key="1">
    <source>
        <dbReference type="EMBL" id="MBB3926638.1"/>
    </source>
</evidence>
<dbReference type="Gene3D" id="1.20.1260.10">
    <property type="match status" value="1"/>
</dbReference>
<dbReference type="CDD" id="cd00657">
    <property type="entry name" value="Ferritin_like"/>
    <property type="match status" value="1"/>
</dbReference>
<evidence type="ECO:0000313" key="2">
    <source>
        <dbReference type="Proteomes" id="UP000571950"/>
    </source>
</evidence>
<dbReference type="Proteomes" id="UP000571950">
    <property type="component" value="Unassembled WGS sequence"/>
</dbReference>
<dbReference type="SUPFAM" id="SSF47240">
    <property type="entry name" value="Ferritin-like"/>
    <property type="match status" value="1"/>
</dbReference>
<dbReference type="PIRSF" id="PIRSF012318">
    <property type="entry name" value="UCP012318"/>
    <property type="match status" value="1"/>
</dbReference>
<organism evidence="1 2">
    <name type="scientific">Sphingobium jiangsuense</name>
    <dbReference type="NCBI Taxonomy" id="870476"/>
    <lineage>
        <taxon>Bacteria</taxon>
        <taxon>Pseudomonadati</taxon>
        <taxon>Pseudomonadota</taxon>
        <taxon>Alphaproteobacteria</taxon>
        <taxon>Sphingomonadales</taxon>
        <taxon>Sphingomonadaceae</taxon>
        <taxon>Sphingobium</taxon>
    </lineage>
</organism>
<reference evidence="1 2" key="1">
    <citation type="submission" date="2020-08" db="EMBL/GenBank/DDBJ databases">
        <title>Genomic Encyclopedia of Type Strains, Phase IV (KMG-IV): sequencing the most valuable type-strain genomes for metagenomic binning, comparative biology and taxonomic classification.</title>
        <authorList>
            <person name="Goeker M."/>
        </authorList>
    </citation>
    <scope>NUCLEOTIDE SEQUENCE [LARGE SCALE GENOMIC DNA]</scope>
    <source>
        <strain evidence="1 2">DSM 26189</strain>
    </source>
</reference>
<dbReference type="PANTHER" id="PTHR42782:SF2">
    <property type="entry name" value="3-OXOACYL-[ACYL-CARRIER-PROTEIN] SYNTHASE-LIKE PROTEIN"/>
    <property type="match status" value="1"/>
</dbReference>
<dbReference type="PANTHER" id="PTHR42782">
    <property type="entry name" value="SI:CH73-314G15.3"/>
    <property type="match status" value="1"/>
</dbReference>
<dbReference type="InterPro" id="IPR011197">
    <property type="entry name" value="UCP012318"/>
</dbReference>
<proteinExistence type="predicted"/>
<name>A0A7W6FQ84_9SPHN</name>
<dbReference type="Pfam" id="PF04305">
    <property type="entry name" value="DUF455"/>
    <property type="match status" value="1"/>
</dbReference>
<sequence>MAEGMIERDDPARESVGAACRRVLLTAQPQAKLMAARQVARDWRLGRLAHRFDAAMPDRPAWPERPELLPPNRMPKRGKAGSERARIAMLHALAHIEFIAIDLAFDMVGRFGGRFPRAFTDDWLRVGADEAMHFALLDRRLRQLGSHYGALPAHGGLWEAAEETAHDALARLAIVPMVLEARALDITPTTIERFTEAGDLPSAKMLERIMTDEIRHVHFGTKWFEEGTKRLGVSAPNHYQNLVNRHFRGRLKPPFNDSARDQAGLTREYYLPLAY</sequence>
<gene>
    <name evidence="1" type="ORF">GGR43_002358</name>
</gene>
<dbReference type="EMBL" id="JACIDT010000007">
    <property type="protein sequence ID" value="MBB3926638.1"/>
    <property type="molecule type" value="Genomic_DNA"/>
</dbReference>
<dbReference type="AlphaFoldDB" id="A0A7W6FQ84"/>
<comment type="caution">
    <text evidence="1">The sequence shown here is derived from an EMBL/GenBank/DDBJ whole genome shotgun (WGS) entry which is preliminary data.</text>
</comment>
<dbReference type="InterPro" id="IPR012347">
    <property type="entry name" value="Ferritin-like"/>
</dbReference>